<name>A0A0F8YL35_9ZZZZ</name>
<gene>
    <name evidence="1" type="ORF">LCGC14_3080550</name>
</gene>
<organism evidence="1">
    <name type="scientific">marine sediment metagenome</name>
    <dbReference type="NCBI Taxonomy" id="412755"/>
    <lineage>
        <taxon>unclassified sequences</taxon>
        <taxon>metagenomes</taxon>
        <taxon>ecological metagenomes</taxon>
    </lineage>
</organism>
<evidence type="ECO:0000313" key="1">
    <source>
        <dbReference type="EMBL" id="KKK54849.1"/>
    </source>
</evidence>
<protein>
    <submittedName>
        <fullName evidence="1">Uncharacterized protein</fullName>
    </submittedName>
</protein>
<dbReference type="EMBL" id="LAZR01065788">
    <property type="protein sequence ID" value="KKK54849.1"/>
    <property type="molecule type" value="Genomic_DNA"/>
</dbReference>
<dbReference type="AlphaFoldDB" id="A0A0F8YL35"/>
<sequence>FIKARLTDSKIPTLLDTEVSWDDGVDSKRYDVHEEINILNNGLVLKTTLDNDELEDNVVLENDRALQYKFVFDDLLSRDLVGDSDADALFLTILGKEYEVLDMGTNSITVSFSDEKVVKTGDKVTSDGVTLTIGDIFTGSVEVNNVLIREGATRTVNGIEVYIDTIAYHSYSDLPSKAIIKIGKDISQKISDGDEYTEDDETWIWDIANLGTVGGYIGVKYDIKSVGFDEDEPEDNAVSIGGQYSLPENYAAVIFEGLTDVNYEDFELSFDDRDLYDGSPQADRPFEEYKLYDDWDVAILEGENDDSITLTLNDSTVVETDSIYLRYVPEVVEDNITTSDAYAELYFK</sequence>
<reference evidence="1" key="1">
    <citation type="journal article" date="2015" name="Nature">
        <title>Complex archaea that bridge the gap between prokaryotes and eukaryotes.</title>
        <authorList>
            <person name="Spang A."/>
            <person name="Saw J.H."/>
            <person name="Jorgensen S.L."/>
            <person name="Zaremba-Niedzwiedzka K."/>
            <person name="Martijn J."/>
            <person name="Lind A.E."/>
            <person name="van Eijk R."/>
            <person name="Schleper C."/>
            <person name="Guy L."/>
            <person name="Ettema T.J."/>
        </authorList>
    </citation>
    <scope>NUCLEOTIDE SEQUENCE</scope>
</reference>
<proteinExistence type="predicted"/>
<comment type="caution">
    <text evidence="1">The sequence shown here is derived from an EMBL/GenBank/DDBJ whole genome shotgun (WGS) entry which is preliminary data.</text>
</comment>
<accession>A0A0F8YL35</accession>
<feature type="non-terminal residue" evidence="1">
    <location>
        <position position="348"/>
    </location>
</feature>
<feature type="non-terminal residue" evidence="1">
    <location>
        <position position="1"/>
    </location>
</feature>